<evidence type="ECO:0000313" key="3">
    <source>
        <dbReference type="Proteomes" id="UP000284842"/>
    </source>
</evidence>
<dbReference type="AlphaFoldDB" id="A0A409YPJ5"/>
<protein>
    <submittedName>
        <fullName evidence="2">Uncharacterized protein</fullName>
    </submittedName>
</protein>
<evidence type="ECO:0000313" key="2">
    <source>
        <dbReference type="EMBL" id="PPR04926.1"/>
    </source>
</evidence>
<dbReference type="Proteomes" id="UP000284842">
    <property type="component" value="Unassembled WGS sequence"/>
</dbReference>
<gene>
    <name evidence="2" type="ORF">CVT24_007170</name>
</gene>
<proteinExistence type="predicted"/>
<accession>A0A409YPJ5</accession>
<keyword evidence="3" id="KW-1185">Reference proteome</keyword>
<dbReference type="InParanoid" id="A0A409YPJ5"/>
<feature type="region of interest" description="Disordered" evidence="1">
    <location>
        <begin position="1"/>
        <end position="39"/>
    </location>
</feature>
<organism evidence="2 3">
    <name type="scientific">Panaeolus cyanescens</name>
    <dbReference type="NCBI Taxonomy" id="181874"/>
    <lineage>
        <taxon>Eukaryota</taxon>
        <taxon>Fungi</taxon>
        <taxon>Dikarya</taxon>
        <taxon>Basidiomycota</taxon>
        <taxon>Agaricomycotina</taxon>
        <taxon>Agaricomycetes</taxon>
        <taxon>Agaricomycetidae</taxon>
        <taxon>Agaricales</taxon>
        <taxon>Agaricineae</taxon>
        <taxon>Galeropsidaceae</taxon>
        <taxon>Panaeolus</taxon>
    </lineage>
</organism>
<reference evidence="2 3" key="1">
    <citation type="journal article" date="2018" name="Evol. Lett.">
        <title>Horizontal gene cluster transfer increased hallucinogenic mushroom diversity.</title>
        <authorList>
            <person name="Reynolds H.T."/>
            <person name="Vijayakumar V."/>
            <person name="Gluck-Thaler E."/>
            <person name="Korotkin H.B."/>
            <person name="Matheny P.B."/>
            <person name="Slot J.C."/>
        </authorList>
    </citation>
    <scope>NUCLEOTIDE SEQUENCE [LARGE SCALE GENOMIC DNA]</scope>
    <source>
        <strain evidence="2 3">2629</strain>
    </source>
</reference>
<feature type="region of interest" description="Disordered" evidence="1">
    <location>
        <begin position="55"/>
        <end position="93"/>
    </location>
</feature>
<dbReference type="EMBL" id="NHTK01000876">
    <property type="protein sequence ID" value="PPR04926.1"/>
    <property type="molecule type" value="Genomic_DNA"/>
</dbReference>
<sequence length="187" mass="20707">MELTKPSPPTLVHRTQRTHVHAYNPVPTQRKQYQPAEAVGTARITIKSSSLSASVELTEAEGRGSNRPRSQNRRVQPASGKESRNQWLPPPSTTLKGSGESLVLVLILIPIQPFDVRFLGGVTSIVDNFCVVVLVDAKLQGSTEITGPDKPNPRHRIQIGSTKARHTKRHRAKIEYVIIISLLSNHY</sequence>
<name>A0A409YPJ5_9AGAR</name>
<evidence type="ECO:0000256" key="1">
    <source>
        <dbReference type="SAM" id="MobiDB-lite"/>
    </source>
</evidence>
<comment type="caution">
    <text evidence="2">The sequence shown here is derived from an EMBL/GenBank/DDBJ whole genome shotgun (WGS) entry which is preliminary data.</text>
</comment>